<keyword evidence="2" id="KW-0479">Metal-binding</keyword>
<dbReference type="eggNOG" id="COG0389">
    <property type="taxonomic scope" value="Bacteria"/>
</dbReference>
<sequence>MERTILHCDLNGFYASVELRDRPDLWDKPVAVCGDPESRHGIILAKNEAAKRFQVKTAETIWQARKKCPGLILLPAHHEEYRRVSRRINAIYERYTDLVEPFGIDESWLDITGSMHLFGGDARDIADELRAVVRREERLTISVGVSFNKVFAKLGSDMKKPDATTVITRADVPAKVWPLPVTDLLFVGRAADKVLLEYGVRTIGDLAAFGREGLVRLLGKQGGQLYDYAAGLEHSPVTRAGESPPPKSVGNGITFRRNLLGWEDIHTGVALLSDSVAMRLRKYALKCSTVQVTIRDPNFRDICRQKRLGSPSYVSRDISRAAMALIREAWNPKVPIRALTITGQNLVPEGEVTEQLDLFRTDTTPQRQRRERLEHTVDGIRSKYGKASILPAATVGEDIDHPPGHAGSIPPPGGSRGRDRH</sequence>
<feature type="binding site" evidence="2">
    <location>
        <position position="105"/>
    </location>
    <ligand>
        <name>Mg(2+)</name>
        <dbReference type="ChEBI" id="CHEBI:18420"/>
    </ligand>
</feature>
<dbReference type="KEGG" id="ibu:IB211_02056"/>
<keyword evidence="2" id="KW-0515">Mutator protein</keyword>
<dbReference type="PANTHER" id="PTHR11076">
    <property type="entry name" value="DNA REPAIR POLYMERASE UMUC / TRANSFERASE FAMILY MEMBER"/>
    <property type="match status" value="1"/>
</dbReference>
<dbReference type="PANTHER" id="PTHR11076:SF33">
    <property type="entry name" value="DNA POLYMERASE KAPPA"/>
    <property type="match status" value="1"/>
</dbReference>
<keyword evidence="2" id="KW-0460">Magnesium</keyword>
<evidence type="ECO:0000256" key="2">
    <source>
        <dbReference type="HAMAP-Rule" id="MF_01113"/>
    </source>
</evidence>
<dbReference type="SUPFAM" id="SSF100879">
    <property type="entry name" value="Lesion bypass DNA polymerase (Y-family), little finger domain"/>
    <property type="match status" value="1"/>
</dbReference>
<evidence type="ECO:0000259" key="4">
    <source>
        <dbReference type="PROSITE" id="PS50173"/>
    </source>
</evidence>
<organism evidence="5 6">
    <name type="scientific">Intestinimonas butyriciproducens</name>
    <dbReference type="NCBI Taxonomy" id="1297617"/>
    <lineage>
        <taxon>Bacteria</taxon>
        <taxon>Bacillati</taxon>
        <taxon>Bacillota</taxon>
        <taxon>Clostridia</taxon>
        <taxon>Eubacteriales</taxon>
        <taxon>Intestinimonas</taxon>
    </lineage>
</organism>
<keyword evidence="2 5" id="KW-0548">Nucleotidyltransferase</keyword>
<dbReference type="Pfam" id="PF00817">
    <property type="entry name" value="IMS"/>
    <property type="match status" value="1"/>
</dbReference>
<feature type="domain" description="UmuC" evidence="4">
    <location>
        <begin position="5"/>
        <end position="188"/>
    </location>
</feature>
<dbReference type="Gene3D" id="3.30.70.270">
    <property type="match status" value="1"/>
</dbReference>
<keyword evidence="2" id="KW-0227">DNA damage</keyword>
<dbReference type="Gene3D" id="3.30.1490.100">
    <property type="entry name" value="DNA polymerase, Y-family, little finger domain"/>
    <property type="match status" value="1"/>
</dbReference>
<dbReference type="InterPro" id="IPR043502">
    <property type="entry name" value="DNA/RNA_pol_sf"/>
</dbReference>
<dbReference type="InterPro" id="IPR022880">
    <property type="entry name" value="DNApol_IV"/>
</dbReference>
<dbReference type="EMBL" id="CP011307">
    <property type="protein sequence ID" value="ALP94447.1"/>
    <property type="molecule type" value="Genomic_DNA"/>
</dbReference>
<dbReference type="Gene3D" id="1.10.150.20">
    <property type="entry name" value="5' to 3' exonuclease, C-terminal subdomain"/>
    <property type="match status" value="1"/>
</dbReference>
<keyword evidence="2 5" id="KW-0808">Transferase</keyword>
<evidence type="ECO:0000256" key="1">
    <source>
        <dbReference type="ARBA" id="ARBA00010945"/>
    </source>
</evidence>
<dbReference type="InterPro" id="IPR001126">
    <property type="entry name" value="UmuC"/>
</dbReference>
<keyword evidence="2" id="KW-0238">DNA-binding</keyword>
<keyword evidence="2" id="KW-0963">Cytoplasm</keyword>
<proteinExistence type="inferred from homology"/>
<dbReference type="InterPro" id="IPR036775">
    <property type="entry name" value="DNA_pol_Y-fam_lit_finger_sf"/>
</dbReference>
<feature type="site" description="Substrate discrimination" evidence="2">
    <location>
        <position position="14"/>
    </location>
</feature>
<dbReference type="CDD" id="cd03586">
    <property type="entry name" value="PolY_Pol_IV_kappa"/>
    <property type="match status" value="1"/>
</dbReference>
<keyword evidence="2" id="KW-0234">DNA repair</keyword>
<comment type="function">
    <text evidence="2">Poorly processive, error-prone DNA polymerase involved in untargeted mutagenesis. Copies undamaged DNA at stalled replication forks, which arise in vivo from mismatched or misaligned primer ends. These misaligned primers can be extended by PolIV. Exhibits no 3'-5' exonuclease (proofreading) activity. May be involved in translesional synthesis, in conjunction with the beta clamp from PolIII.</text>
</comment>
<gene>
    <name evidence="2" type="primary">dinB</name>
    <name evidence="5" type="ORF">IB211_02056</name>
</gene>
<dbReference type="GO" id="GO:0003684">
    <property type="term" value="F:damaged DNA binding"/>
    <property type="evidence" value="ECO:0007669"/>
    <property type="project" value="InterPro"/>
</dbReference>
<dbReference type="GO" id="GO:0005829">
    <property type="term" value="C:cytosol"/>
    <property type="evidence" value="ECO:0007669"/>
    <property type="project" value="TreeGrafter"/>
</dbReference>
<dbReference type="HAMAP" id="MF_01113">
    <property type="entry name" value="DNApol_IV"/>
    <property type="match status" value="1"/>
</dbReference>
<comment type="subunit">
    <text evidence="2">Monomer.</text>
</comment>
<dbReference type="Gene3D" id="3.40.1170.60">
    <property type="match status" value="1"/>
</dbReference>
<dbReference type="PROSITE" id="PS50173">
    <property type="entry name" value="UMUC"/>
    <property type="match status" value="1"/>
</dbReference>
<feature type="binding site" evidence="2">
    <location>
        <position position="9"/>
    </location>
    <ligand>
        <name>Mg(2+)</name>
        <dbReference type="ChEBI" id="CHEBI:18420"/>
    </ligand>
</feature>
<dbReference type="AlphaFoldDB" id="A0A0S2W594"/>
<feature type="active site" evidence="2">
    <location>
        <position position="106"/>
    </location>
</feature>
<dbReference type="Proteomes" id="UP000064844">
    <property type="component" value="Chromosome"/>
</dbReference>
<feature type="region of interest" description="Disordered" evidence="3">
    <location>
        <begin position="391"/>
        <end position="421"/>
    </location>
</feature>
<dbReference type="EC" id="2.7.7.7" evidence="2"/>
<dbReference type="InterPro" id="IPR017961">
    <property type="entry name" value="DNA_pol_Y-fam_little_finger"/>
</dbReference>
<keyword evidence="2" id="KW-0239">DNA-directed DNA polymerase</keyword>
<evidence type="ECO:0000313" key="6">
    <source>
        <dbReference type="Proteomes" id="UP000064844"/>
    </source>
</evidence>
<dbReference type="InterPro" id="IPR043128">
    <property type="entry name" value="Rev_trsase/Diguanyl_cyclase"/>
</dbReference>
<comment type="similarity">
    <text evidence="1 2">Belongs to the DNA polymerase type-Y family.</text>
</comment>
<reference evidence="6" key="2">
    <citation type="submission" date="2015-04" db="EMBL/GenBank/DDBJ databases">
        <title>A butyrogenic pathway from the amino acid lysine in a human gut commensal.</title>
        <authorList>
            <person name="de Vos W.M."/>
            <person name="Bui N.T.P."/>
            <person name="Plugge C.M."/>
            <person name="Ritari J."/>
        </authorList>
    </citation>
    <scope>NUCLEOTIDE SEQUENCE [LARGE SCALE GENOMIC DNA]</scope>
    <source>
        <strain evidence="6">AF211</strain>
    </source>
</reference>
<keyword evidence="2" id="KW-0235">DNA replication</keyword>
<dbReference type="PATRIC" id="fig|1297617.4.peg.2120"/>
<dbReference type="STRING" id="1297617.IB211_02056"/>
<dbReference type="InterPro" id="IPR050116">
    <property type="entry name" value="DNA_polymerase-Y"/>
</dbReference>
<dbReference type="GO" id="GO:0006281">
    <property type="term" value="P:DNA repair"/>
    <property type="evidence" value="ECO:0007669"/>
    <property type="project" value="UniProtKB-UniRule"/>
</dbReference>
<evidence type="ECO:0000256" key="3">
    <source>
        <dbReference type="SAM" id="MobiDB-lite"/>
    </source>
</evidence>
<comment type="subcellular location">
    <subcellularLocation>
        <location evidence="2">Cytoplasm</location>
    </subcellularLocation>
</comment>
<dbReference type="GO" id="GO:0042276">
    <property type="term" value="P:error-prone translesion synthesis"/>
    <property type="evidence" value="ECO:0007669"/>
    <property type="project" value="TreeGrafter"/>
</dbReference>
<dbReference type="Pfam" id="PF11799">
    <property type="entry name" value="IMS_C"/>
    <property type="match status" value="1"/>
</dbReference>
<comment type="catalytic activity">
    <reaction evidence="2">
        <text>DNA(n) + a 2'-deoxyribonucleoside 5'-triphosphate = DNA(n+1) + diphosphate</text>
        <dbReference type="Rhea" id="RHEA:22508"/>
        <dbReference type="Rhea" id="RHEA-COMP:17339"/>
        <dbReference type="Rhea" id="RHEA-COMP:17340"/>
        <dbReference type="ChEBI" id="CHEBI:33019"/>
        <dbReference type="ChEBI" id="CHEBI:61560"/>
        <dbReference type="ChEBI" id="CHEBI:173112"/>
        <dbReference type="EC" id="2.7.7.7"/>
    </reaction>
</comment>
<dbReference type="GO" id="GO:0000287">
    <property type="term" value="F:magnesium ion binding"/>
    <property type="evidence" value="ECO:0007669"/>
    <property type="project" value="UniProtKB-UniRule"/>
</dbReference>
<keyword evidence="6" id="KW-1185">Reference proteome</keyword>
<name>A0A0S2W594_9FIRM</name>
<comment type="cofactor">
    <cofactor evidence="2">
        <name>Mg(2+)</name>
        <dbReference type="ChEBI" id="CHEBI:18420"/>
    </cofactor>
    <text evidence="2">Binds 2 magnesium ions per subunit.</text>
</comment>
<dbReference type="GO" id="GO:0003887">
    <property type="term" value="F:DNA-directed DNA polymerase activity"/>
    <property type="evidence" value="ECO:0007669"/>
    <property type="project" value="UniProtKB-UniRule"/>
</dbReference>
<dbReference type="GO" id="GO:0006261">
    <property type="term" value="P:DNA-templated DNA replication"/>
    <property type="evidence" value="ECO:0007669"/>
    <property type="project" value="UniProtKB-UniRule"/>
</dbReference>
<protein>
    <recommendedName>
        <fullName evidence="2">DNA polymerase IV</fullName>
        <shortName evidence="2">Pol IV</shortName>
        <ecNumber evidence="2">2.7.7.7</ecNumber>
    </recommendedName>
</protein>
<dbReference type="SUPFAM" id="SSF56672">
    <property type="entry name" value="DNA/RNA polymerases"/>
    <property type="match status" value="1"/>
</dbReference>
<dbReference type="RefSeq" id="WP_058117960.1">
    <property type="nucleotide sequence ID" value="NZ_CP011307.1"/>
</dbReference>
<dbReference type="NCBIfam" id="NF002677">
    <property type="entry name" value="PRK02406.1"/>
    <property type="match status" value="1"/>
</dbReference>
<accession>A0A0S2W594</accession>
<evidence type="ECO:0000313" key="5">
    <source>
        <dbReference type="EMBL" id="ALP94447.1"/>
    </source>
</evidence>
<reference evidence="5 6" key="1">
    <citation type="journal article" date="2015" name="Nat. Commun.">
        <title>Production of butyrate from lysine and the Amadori product fructoselysine by a human gut commensal.</title>
        <authorList>
            <person name="Bui T.P."/>
            <person name="Ritari J."/>
            <person name="Boeren S."/>
            <person name="de Waard P."/>
            <person name="Plugge C.M."/>
            <person name="de Vos W.M."/>
        </authorList>
    </citation>
    <scope>NUCLEOTIDE SEQUENCE [LARGE SCALE GENOMIC DNA]</scope>
    <source>
        <strain evidence="5 6">AF211</strain>
    </source>
</reference>
<dbReference type="GO" id="GO:0009432">
    <property type="term" value="P:SOS response"/>
    <property type="evidence" value="ECO:0007669"/>
    <property type="project" value="TreeGrafter"/>
</dbReference>